<dbReference type="PANTHER" id="PTHR11215:SF1">
    <property type="entry name" value="MYG1 EXONUCLEASE"/>
    <property type="match status" value="1"/>
</dbReference>
<comment type="caution">
    <text evidence="2">The sequence shown here is derived from an EMBL/GenBank/DDBJ whole genome shotgun (WGS) entry which is preliminary data.</text>
</comment>
<sequence>MADTSKLKFVASTSSILSTDSPKQGAGTLLKIIATHDGKFHWDECLAVWFIKQIPDYIDARIMRTRSPEELEFATITVDVGDVYDLEKLCFDHHMKGFQVFFSDAHRDISLSSAGLIYMHYGRDILKQLFPRLDGPTELEFLYQYVYENYVRVVDAVDNGVESHYNEDGSEPICRWTDPTSMSARITRIYEIAGDDGFSTAYKMAGQDFMEWIQNVVITYLPARRELAKAMEQAQQIHQSGRIIELAAPGPYQQLIHSVEHDLSLCIDGPGGNTILFIIHPDDYQTGYRIRTVSVQKGSFAFRLGLPEAWRGLRDEALQRVSGYQGMSFVHKSGFLGGAQDRDTALAVVTRIVEDFEGHNF</sequence>
<accession>A0A132NT40</accession>
<dbReference type="AlphaFoldDB" id="A0A132NT40"/>
<dbReference type="InterPro" id="IPR003226">
    <property type="entry name" value="MYG1_exonuclease"/>
</dbReference>
<dbReference type="Pfam" id="PF03690">
    <property type="entry name" value="MYG1_exonuc"/>
    <property type="match status" value="1"/>
</dbReference>
<reference evidence="2 3" key="1">
    <citation type="journal article" date="2015" name="Mol. Biochem. Parasitol.">
        <title>Identification of polymorphic genes for use in assemblage B genotyping assays through comparative genomics of multiple assemblage B Giardia duodenalis isolates.</title>
        <authorList>
            <person name="Wielinga C."/>
            <person name="Thompson R.C."/>
            <person name="Monis P."/>
            <person name="Ryan U."/>
        </authorList>
    </citation>
    <scope>NUCLEOTIDE SEQUENCE [LARGE SCALE GENOMIC DNA]</scope>
    <source>
        <strain evidence="2 3">BAH15c1</strain>
    </source>
</reference>
<evidence type="ECO:0000313" key="3">
    <source>
        <dbReference type="Proteomes" id="UP000070089"/>
    </source>
</evidence>
<evidence type="ECO:0000256" key="1">
    <source>
        <dbReference type="ARBA" id="ARBA00010105"/>
    </source>
</evidence>
<organism evidence="2 3">
    <name type="scientific">Giardia duodenalis assemblage B</name>
    <dbReference type="NCBI Taxonomy" id="1394984"/>
    <lineage>
        <taxon>Eukaryota</taxon>
        <taxon>Metamonada</taxon>
        <taxon>Diplomonadida</taxon>
        <taxon>Hexamitidae</taxon>
        <taxon>Giardiinae</taxon>
        <taxon>Giardia</taxon>
    </lineage>
</organism>
<dbReference type="Proteomes" id="UP000070089">
    <property type="component" value="Unassembled WGS sequence"/>
</dbReference>
<dbReference type="VEuPathDB" id="GiardiaDB:QR46_2817"/>
<comment type="similarity">
    <text evidence="1">Belongs to the MYG1 family.</text>
</comment>
<name>A0A132NT40_GIAIN</name>
<dbReference type="GO" id="GO:0005737">
    <property type="term" value="C:cytoplasm"/>
    <property type="evidence" value="ECO:0007669"/>
    <property type="project" value="TreeGrafter"/>
</dbReference>
<evidence type="ECO:0000313" key="2">
    <source>
        <dbReference type="EMBL" id="KWX13198.1"/>
    </source>
</evidence>
<gene>
    <name evidence="2" type="ORF">QR46_2817</name>
</gene>
<protein>
    <submittedName>
        <fullName evidence="2">MYG1 protein</fullName>
    </submittedName>
</protein>
<dbReference type="GO" id="GO:0005634">
    <property type="term" value="C:nucleus"/>
    <property type="evidence" value="ECO:0007669"/>
    <property type="project" value="TreeGrafter"/>
</dbReference>
<dbReference type="EMBL" id="JXTI01000079">
    <property type="protein sequence ID" value="KWX13198.1"/>
    <property type="molecule type" value="Genomic_DNA"/>
</dbReference>
<dbReference type="PANTHER" id="PTHR11215">
    <property type="entry name" value="METAL DEPENDENT HYDROLASE - RELATED"/>
    <property type="match status" value="1"/>
</dbReference>
<dbReference type="OrthoDB" id="10265310at2759"/>
<proteinExistence type="inferred from homology"/>